<dbReference type="SUPFAM" id="SSF50022">
    <property type="entry name" value="ISP domain"/>
    <property type="match status" value="1"/>
</dbReference>
<organism evidence="7 8">
    <name type="scientific">Novosphingobium mangrovi</name>
    <name type="common">ex Hu et al. 2023</name>
    <dbReference type="NCBI Taxonomy" id="2930094"/>
    <lineage>
        <taxon>Bacteria</taxon>
        <taxon>Pseudomonadati</taxon>
        <taxon>Pseudomonadota</taxon>
        <taxon>Alphaproteobacteria</taxon>
        <taxon>Sphingomonadales</taxon>
        <taxon>Sphingomonadaceae</taxon>
        <taxon>Novosphingobium</taxon>
    </lineage>
</organism>
<proteinExistence type="predicted"/>
<feature type="domain" description="Rieske" evidence="6">
    <location>
        <begin position="12"/>
        <end position="113"/>
    </location>
</feature>
<sequence length="342" mass="37746">MTETKPFLENAWYMAAWSHEVGEDMLRRRLLGEPVLLMRRQDGTAVALVDRCPHRYAPLSKGEREGDTIVCPYHGLTFDAAGQCVRNPFSEKIPSGAQLRSFPVVERDHIVWFWPGDPARAEGTPVPDFSAIVIDGHAPITGVMPMAANYEYGTDNLMDLSHIEFVHKGTFAGRGVIFAGTHEVKAQGDQLHSNWWMPAIPAPAHTFGIYDPAMITDHWLDMRWEAPASMYLQVGACPQGGERAEGVIAHQAHILTPETQGSSHYFWATTRQGPPSPEGDAMLAGLMGAAFGDEDKPIIEAAYANTDGADFWERKPLSLGIDTGGTRARRIIEKRKKEEAAL</sequence>
<keyword evidence="5" id="KW-0411">Iron-sulfur</keyword>
<keyword evidence="4" id="KW-0408">Iron</keyword>
<keyword evidence="2" id="KW-0479">Metal-binding</keyword>
<evidence type="ECO:0000256" key="5">
    <source>
        <dbReference type="ARBA" id="ARBA00023014"/>
    </source>
</evidence>
<evidence type="ECO:0000256" key="3">
    <source>
        <dbReference type="ARBA" id="ARBA00023002"/>
    </source>
</evidence>
<dbReference type="InterPro" id="IPR050584">
    <property type="entry name" value="Cholesterol_7-desaturase"/>
</dbReference>
<dbReference type="Proteomes" id="UP001162802">
    <property type="component" value="Unassembled WGS sequence"/>
</dbReference>
<accession>A0ABT0AB54</accession>
<keyword evidence="8" id="KW-1185">Reference proteome</keyword>
<dbReference type="Gene3D" id="2.102.10.10">
    <property type="entry name" value="Rieske [2Fe-2S] iron-sulphur domain"/>
    <property type="match status" value="1"/>
</dbReference>
<dbReference type="InterPro" id="IPR044043">
    <property type="entry name" value="VanA_C_cat"/>
</dbReference>
<dbReference type="InterPro" id="IPR017941">
    <property type="entry name" value="Rieske_2Fe-2S"/>
</dbReference>
<dbReference type="PROSITE" id="PS51296">
    <property type="entry name" value="RIESKE"/>
    <property type="match status" value="1"/>
</dbReference>
<evidence type="ECO:0000259" key="6">
    <source>
        <dbReference type="PROSITE" id="PS51296"/>
    </source>
</evidence>
<dbReference type="Pfam" id="PF19112">
    <property type="entry name" value="VanA_C"/>
    <property type="match status" value="1"/>
</dbReference>
<gene>
    <name evidence="7" type="ORF">MTR65_06960</name>
</gene>
<protein>
    <submittedName>
        <fullName evidence="7">Aromatic ring-hydroxylating dioxygenase subunit alpha</fullName>
    </submittedName>
</protein>
<evidence type="ECO:0000256" key="2">
    <source>
        <dbReference type="ARBA" id="ARBA00022723"/>
    </source>
</evidence>
<reference evidence="7" key="1">
    <citation type="submission" date="2022-03" db="EMBL/GenBank/DDBJ databases">
        <title>Identification of a novel bacterium isolated from mangrove sediments.</title>
        <authorList>
            <person name="Pan X."/>
        </authorList>
    </citation>
    <scope>NUCLEOTIDE SEQUENCE</scope>
    <source>
        <strain evidence="7">B2637</strain>
    </source>
</reference>
<dbReference type="PANTHER" id="PTHR21266">
    <property type="entry name" value="IRON-SULFUR DOMAIN CONTAINING PROTEIN"/>
    <property type="match status" value="1"/>
</dbReference>
<dbReference type="RefSeq" id="WP_243798505.1">
    <property type="nucleotide sequence ID" value="NZ_JALHAT010000007.1"/>
</dbReference>
<dbReference type="InterPro" id="IPR036922">
    <property type="entry name" value="Rieske_2Fe-2S_sf"/>
</dbReference>
<evidence type="ECO:0000313" key="7">
    <source>
        <dbReference type="EMBL" id="MCJ1960412.1"/>
    </source>
</evidence>
<keyword evidence="1" id="KW-0001">2Fe-2S</keyword>
<dbReference type="Gene3D" id="3.90.380.10">
    <property type="entry name" value="Naphthalene 1,2-dioxygenase Alpha Subunit, Chain A, domain 1"/>
    <property type="match status" value="1"/>
</dbReference>
<dbReference type="Pfam" id="PF00355">
    <property type="entry name" value="Rieske"/>
    <property type="match status" value="1"/>
</dbReference>
<keyword evidence="3" id="KW-0560">Oxidoreductase</keyword>
<evidence type="ECO:0000256" key="1">
    <source>
        <dbReference type="ARBA" id="ARBA00022714"/>
    </source>
</evidence>
<keyword evidence="7" id="KW-0223">Dioxygenase</keyword>
<dbReference type="GO" id="GO:0051213">
    <property type="term" value="F:dioxygenase activity"/>
    <property type="evidence" value="ECO:0007669"/>
    <property type="project" value="UniProtKB-KW"/>
</dbReference>
<evidence type="ECO:0000313" key="8">
    <source>
        <dbReference type="Proteomes" id="UP001162802"/>
    </source>
</evidence>
<dbReference type="SUPFAM" id="SSF55961">
    <property type="entry name" value="Bet v1-like"/>
    <property type="match status" value="1"/>
</dbReference>
<dbReference type="EMBL" id="JALHAT010000007">
    <property type="protein sequence ID" value="MCJ1960412.1"/>
    <property type="molecule type" value="Genomic_DNA"/>
</dbReference>
<name>A0ABT0AB54_9SPHN</name>
<comment type="caution">
    <text evidence="7">The sequence shown here is derived from an EMBL/GenBank/DDBJ whole genome shotgun (WGS) entry which is preliminary data.</text>
</comment>
<dbReference type="PANTHER" id="PTHR21266:SF60">
    <property type="entry name" value="3-KETOSTEROID-9-ALPHA-MONOOXYGENASE, OXYGENASE COMPONENT"/>
    <property type="match status" value="1"/>
</dbReference>
<evidence type="ECO:0000256" key="4">
    <source>
        <dbReference type="ARBA" id="ARBA00023004"/>
    </source>
</evidence>